<reference evidence="1" key="1">
    <citation type="journal article" date="2020" name="BMC Genomics">
        <title>Correction to: Identification and distribution of gene clusters required for synthesis of sphingolipid metabolism inhibitors in diverse species of the filamentous fungus Fusarium.</title>
        <authorList>
            <person name="Kim H.S."/>
            <person name="Lohmar J.M."/>
            <person name="Busman M."/>
            <person name="Brown D.W."/>
            <person name="Naumann T.A."/>
            <person name="Divon H.H."/>
            <person name="Lysoe E."/>
            <person name="Uhlig S."/>
            <person name="Proctor R.H."/>
        </authorList>
    </citation>
    <scope>NUCLEOTIDE SEQUENCE</scope>
    <source>
        <strain evidence="1">NRRL 45417</strain>
    </source>
</reference>
<comment type="caution">
    <text evidence="1">The sequence shown here is derived from an EMBL/GenBank/DDBJ whole genome shotgun (WGS) entry which is preliminary data.</text>
</comment>
<evidence type="ECO:0000313" key="1">
    <source>
        <dbReference type="EMBL" id="KAF4959394.1"/>
    </source>
</evidence>
<organism evidence="1 2">
    <name type="scientific">Fusarium gaditjirri</name>
    <dbReference type="NCBI Taxonomy" id="282569"/>
    <lineage>
        <taxon>Eukaryota</taxon>
        <taxon>Fungi</taxon>
        <taxon>Dikarya</taxon>
        <taxon>Ascomycota</taxon>
        <taxon>Pezizomycotina</taxon>
        <taxon>Sordariomycetes</taxon>
        <taxon>Hypocreomycetidae</taxon>
        <taxon>Hypocreales</taxon>
        <taxon>Nectriaceae</taxon>
        <taxon>Fusarium</taxon>
        <taxon>Fusarium nisikadoi species complex</taxon>
    </lineage>
</organism>
<reference evidence="1" key="2">
    <citation type="submission" date="2020-05" db="EMBL/GenBank/DDBJ databases">
        <authorList>
            <person name="Kim H.-S."/>
            <person name="Proctor R.H."/>
            <person name="Brown D.W."/>
        </authorList>
    </citation>
    <scope>NUCLEOTIDE SEQUENCE</scope>
    <source>
        <strain evidence="1">NRRL 45417</strain>
    </source>
</reference>
<protein>
    <submittedName>
        <fullName evidence="1">Uncharacterized protein</fullName>
    </submittedName>
</protein>
<keyword evidence="2" id="KW-1185">Reference proteome</keyword>
<dbReference type="Proteomes" id="UP000604273">
    <property type="component" value="Unassembled WGS sequence"/>
</dbReference>
<proteinExistence type="predicted"/>
<accession>A0A8H4TKG4</accession>
<name>A0A8H4TKG4_9HYPO</name>
<gene>
    <name evidence="1" type="ORF">FGADI_1716</name>
</gene>
<dbReference type="AlphaFoldDB" id="A0A8H4TKG4"/>
<sequence>MSRDDGARSNVTLERKLAAFRHAPIRGAQPSVWKFSVDFFGPVPWYDLDGIDDQCLGARVSKDSWLASVRAYRIFEYTLRLGSYDGGRVEGKKERASLHTGVASIVKFRKGCAETNTS</sequence>
<dbReference type="EMBL" id="JABFAI010000034">
    <property type="protein sequence ID" value="KAF4959394.1"/>
    <property type="molecule type" value="Genomic_DNA"/>
</dbReference>
<evidence type="ECO:0000313" key="2">
    <source>
        <dbReference type="Proteomes" id="UP000604273"/>
    </source>
</evidence>